<reference evidence="1 2" key="1">
    <citation type="journal article" date="2009" name="Genome Biol.">
        <title>Community-wide analysis of microbial genome sequence signatures.</title>
        <authorList>
            <person name="Dick G.J."/>
            <person name="Andersson A.F."/>
            <person name="Baker B.J."/>
            <person name="Simmons S.L."/>
            <person name="Thomas B.C."/>
            <person name="Yelton A.P."/>
            <person name="Banfield J.F."/>
        </authorList>
    </citation>
    <scope>NUCLEOTIDE SEQUENCE [LARGE SCALE GENOMIC DNA]</scope>
    <source>
        <strain evidence="1">ARMAN-2</strain>
    </source>
</reference>
<protein>
    <submittedName>
        <fullName evidence="1">Uncharacterized protein</fullName>
    </submittedName>
</protein>
<organism evidence="1 2">
    <name type="scientific">Candidatus Micrarchaeum acidiphilum ARMAN-2</name>
    <dbReference type="NCBI Taxonomy" id="425595"/>
    <lineage>
        <taxon>Archaea</taxon>
        <taxon>Candidatus Micrarchaeota</taxon>
        <taxon>Candidatus Micrarchaeia</taxon>
        <taxon>Candidatus Micrarchaeales</taxon>
        <taxon>Candidatus Micrarchaeaceae</taxon>
        <taxon>Candidatus Micrarchaeum</taxon>
    </lineage>
</organism>
<sequence length="139" mass="15985">MAEKSLHDKMRGYLDNAKMSSDFYKAALNEVRSETDSVFKKVIGLQSSKYSDLAYDLYKKDIGFWRSVAGDDTAKKAVKLLILYHGYLGTPKKIKEYVERSLHDSERIGKLYEKFYRPNADGSTMGALNRDLRAELMLR</sequence>
<evidence type="ECO:0000313" key="1">
    <source>
        <dbReference type="EMBL" id="EET90533.1"/>
    </source>
</evidence>
<accession>C7DG63</accession>
<keyword evidence="2" id="KW-1185">Reference proteome</keyword>
<dbReference type="EMBL" id="GG697236">
    <property type="protein sequence ID" value="EET90533.1"/>
    <property type="molecule type" value="Genomic_DNA"/>
</dbReference>
<name>C7DG63_MICA2</name>
<dbReference type="Proteomes" id="UP000332487">
    <property type="component" value="Unassembled WGS sequence"/>
</dbReference>
<reference evidence="1 2" key="2">
    <citation type="journal article" date="2010" name="Proc. Natl. Acad. Sci. U.S.A.">
        <title>Enigmatic, ultrasmall, uncultivated Archaea.</title>
        <authorList>
            <person name="Baker B.J."/>
            <person name="Comolli L.R."/>
            <person name="Dick G.J."/>
            <person name="Hauser L.J."/>
            <person name="Hyatt D."/>
            <person name="Dill B.D."/>
            <person name="Land M.L."/>
            <person name="Verberkmoes N.C."/>
            <person name="Hettich R.L."/>
            <person name="Banfield J.F."/>
        </authorList>
    </citation>
    <scope>NUCLEOTIDE SEQUENCE [LARGE SCALE GENOMIC DNA]</scope>
    <source>
        <strain evidence="1">ARMAN-2</strain>
    </source>
</reference>
<gene>
    <name evidence="1" type="ORF">UNLARM2_0067</name>
</gene>
<dbReference type="AlphaFoldDB" id="C7DG63"/>
<evidence type="ECO:0000313" key="2">
    <source>
        <dbReference type="Proteomes" id="UP000332487"/>
    </source>
</evidence>
<proteinExistence type="predicted"/>